<evidence type="ECO:0000313" key="1">
    <source>
        <dbReference type="EMBL" id="SDO71857.1"/>
    </source>
</evidence>
<dbReference type="OrthoDB" id="6171948at2"/>
<protein>
    <submittedName>
        <fullName evidence="1">Uncharacterized protein</fullName>
    </submittedName>
</protein>
<organism evidence="1 2">
    <name type="scientific">Halomonas shengliensis</name>
    <dbReference type="NCBI Taxonomy" id="419597"/>
    <lineage>
        <taxon>Bacteria</taxon>
        <taxon>Pseudomonadati</taxon>
        <taxon>Pseudomonadota</taxon>
        <taxon>Gammaproteobacteria</taxon>
        <taxon>Oceanospirillales</taxon>
        <taxon>Halomonadaceae</taxon>
        <taxon>Halomonas</taxon>
    </lineage>
</organism>
<reference evidence="2" key="1">
    <citation type="submission" date="2016-10" db="EMBL/GenBank/DDBJ databases">
        <authorList>
            <person name="Varghese N."/>
            <person name="Submissions S."/>
        </authorList>
    </citation>
    <scope>NUCLEOTIDE SEQUENCE [LARGE SCALE GENOMIC DNA]</scope>
    <source>
        <strain evidence="2">CGMCC 1.6444</strain>
    </source>
</reference>
<name>A0A1H0LUN3_9GAMM</name>
<dbReference type="EMBL" id="FNIV01000010">
    <property type="protein sequence ID" value="SDO71857.1"/>
    <property type="molecule type" value="Genomic_DNA"/>
</dbReference>
<gene>
    <name evidence="1" type="ORF">SAMN04487957_110114</name>
</gene>
<keyword evidence="2" id="KW-1185">Reference proteome</keyword>
<dbReference type="Proteomes" id="UP000199075">
    <property type="component" value="Unassembled WGS sequence"/>
</dbReference>
<dbReference type="STRING" id="419597.SAMN04487957_110114"/>
<dbReference type="AlphaFoldDB" id="A0A1H0LUN3"/>
<sequence length="104" mass="11138">MKPIDIENLILLKLSRATPMTIAKLQRLLKPAQGKGPIWRQVANAVYRLERQGLVHIVGDELAGDVSLPIFGLSQAGKLEAQRVASLRPGALAVPQAEGEAGHA</sequence>
<proteinExistence type="predicted"/>
<accession>A0A1H0LUN3</accession>
<evidence type="ECO:0000313" key="2">
    <source>
        <dbReference type="Proteomes" id="UP000199075"/>
    </source>
</evidence>
<dbReference type="RefSeq" id="WP_089680341.1">
    <property type="nucleotide sequence ID" value="NZ_FNIV01000010.1"/>
</dbReference>